<evidence type="ECO:0000256" key="11">
    <source>
        <dbReference type="SAM" id="SignalP"/>
    </source>
</evidence>
<evidence type="ECO:0000256" key="6">
    <source>
        <dbReference type="ARBA" id="ARBA00022729"/>
    </source>
</evidence>
<keyword evidence="14" id="KW-1185">Reference proteome</keyword>
<comment type="caution">
    <text evidence="13">The sequence shown here is derived from an EMBL/GenBank/DDBJ whole genome shotgun (WGS) entry which is preliminary data.</text>
</comment>
<comment type="subunit">
    <text evidence="2">Homotrimer.</text>
</comment>
<evidence type="ECO:0000256" key="9">
    <source>
        <dbReference type="ARBA" id="ARBA00023136"/>
    </source>
</evidence>
<name>A0ABW5UQI2_9BURK</name>
<protein>
    <submittedName>
        <fullName evidence="13">Porin</fullName>
    </submittedName>
</protein>
<evidence type="ECO:0000259" key="12">
    <source>
        <dbReference type="Pfam" id="PF13609"/>
    </source>
</evidence>
<dbReference type="InterPro" id="IPR050298">
    <property type="entry name" value="Gram-neg_bact_OMP"/>
</dbReference>
<reference evidence="14" key="1">
    <citation type="journal article" date="2019" name="Int. J. Syst. Evol. Microbiol.">
        <title>The Global Catalogue of Microorganisms (GCM) 10K type strain sequencing project: providing services to taxonomists for standard genome sequencing and annotation.</title>
        <authorList>
            <consortium name="The Broad Institute Genomics Platform"/>
            <consortium name="The Broad Institute Genome Sequencing Center for Infectious Disease"/>
            <person name="Wu L."/>
            <person name="Ma J."/>
        </authorList>
    </citation>
    <scope>NUCLEOTIDE SEQUENCE [LARGE SCALE GENOMIC DNA]</scope>
    <source>
        <strain evidence="14">TISTR 1906</strain>
    </source>
</reference>
<keyword evidence="3" id="KW-0813">Transport</keyword>
<dbReference type="InterPro" id="IPR023614">
    <property type="entry name" value="Porin_dom_sf"/>
</dbReference>
<dbReference type="Proteomes" id="UP001597463">
    <property type="component" value="Unassembled WGS sequence"/>
</dbReference>
<evidence type="ECO:0000313" key="13">
    <source>
        <dbReference type="EMBL" id="MFD2754687.1"/>
    </source>
</evidence>
<evidence type="ECO:0000256" key="10">
    <source>
        <dbReference type="ARBA" id="ARBA00023237"/>
    </source>
</evidence>
<dbReference type="PANTHER" id="PTHR34501:SF9">
    <property type="entry name" value="MAJOR OUTER MEMBRANE PROTEIN P.IA"/>
    <property type="match status" value="1"/>
</dbReference>
<evidence type="ECO:0000256" key="1">
    <source>
        <dbReference type="ARBA" id="ARBA00004571"/>
    </source>
</evidence>
<feature type="domain" description="Porin" evidence="12">
    <location>
        <begin position="9"/>
        <end position="316"/>
    </location>
</feature>
<evidence type="ECO:0000256" key="3">
    <source>
        <dbReference type="ARBA" id="ARBA00022448"/>
    </source>
</evidence>
<comment type="subcellular location">
    <subcellularLocation>
        <location evidence="1">Cell outer membrane</location>
        <topology evidence="1">Multi-pass membrane protein</topology>
    </subcellularLocation>
</comment>
<evidence type="ECO:0000256" key="4">
    <source>
        <dbReference type="ARBA" id="ARBA00022452"/>
    </source>
</evidence>
<feature type="chain" id="PRO_5046991660" evidence="11">
    <location>
        <begin position="22"/>
        <end position="354"/>
    </location>
</feature>
<dbReference type="InterPro" id="IPR033900">
    <property type="entry name" value="Gram_neg_porin_domain"/>
</dbReference>
<evidence type="ECO:0000313" key="14">
    <source>
        <dbReference type="Proteomes" id="UP001597463"/>
    </source>
</evidence>
<sequence>MKHKQWLAAAGWAALGSSAWAQSSVEIFGVMDVHLNSAKSGPTRLTRLEDGGSAASRLGFRGREDLGGGMYARFLLEAGVSADTGLGTIPGPGFAFTRQSYLGLVAPWGQVDLGRMYTPMFNALFRSDPFGMNSLFTTLNLGYATDAQPGLSMFAPRANNMLRYRTPDASPLLVDLAYAFGETPSPNSNNGQIYGGTVAWNHKDFFIGYSFQNAVAGSPAAPVASPRTSRFQTLVGSWQALPTLRLGASYSSASVNQPGTRDSHLAQVGATWNVASNDRLLFSVARRSVEGSDRKQTAWTLGYDHDLSKRTMLYARWLQSSNAGGSGVSIANVPVIANSGNGVRSVALGVRHNF</sequence>
<dbReference type="SUPFAM" id="SSF56935">
    <property type="entry name" value="Porins"/>
    <property type="match status" value="1"/>
</dbReference>
<evidence type="ECO:0000256" key="7">
    <source>
        <dbReference type="ARBA" id="ARBA00023065"/>
    </source>
</evidence>
<dbReference type="Pfam" id="PF13609">
    <property type="entry name" value="Porin_4"/>
    <property type="match status" value="1"/>
</dbReference>
<organism evidence="13 14">
    <name type="scientific">Comamonas terrae</name>
    <dbReference type="NCBI Taxonomy" id="673548"/>
    <lineage>
        <taxon>Bacteria</taxon>
        <taxon>Pseudomonadati</taxon>
        <taxon>Pseudomonadota</taxon>
        <taxon>Betaproteobacteria</taxon>
        <taxon>Burkholderiales</taxon>
        <taxon>Comamonadaceae</taxon>
        <taxon>Comamonas</taxon>
    </lineage>
</organism>
<dbReference type="Gene3D" id="2.40.160.10">
    <property type="entry name" value="Porin"/>
    <property type="match status" value="1"/>
</dbReference>
<keyword evidence="10" id="KW-0998">Cell outer membrane</keyword>
<proteinExistence type="predicted"/>
<dbReference type="CDD" id="cd00342">
    <property type="entry name" value="gram_neg_porins"/>
    <property type="match status" value="1"/>
</dbReference>
<keyword evidence="4" id="KW-1134">Transmembrane beta strand</keyword>
<accession>A0ABW5UQI2</accession>
<keyword evidence="8" id="KW-0626">Porin</keyword>
<dbReference type="EMBL" id="JBHUMV010000005">
    <property type="protein sequence ID" value="MFD2754687.1"/>
    <property type="molecule type" value="Genomic_DNA"/>
</dbReference>
<keyword evidence="7" id="KW-0406">Ion transport</keyword>
<keyword evidence="9" id="KW-0472">Membrane</keyword>
<dbReference type="PANTHER" id="PTHR34501">
    <property type="entry name" value="PROTEIN YDDL-RELATED"/>
    <property type="match status" value="1"/>
</dbReference>
<gene>
    <name evidence="13" type="ORF">ACFSW6_11365</name>
</gene>
<evidence type="ECO:0000256" key="8">
    <source>
        <dbReference type="ARBA" id="ARBA00023114"/>
    </source>
</evidence>
<evidence type="ECO:0000256" key="2">
    <source>
        <dbReference type="ARBA" id="ARBA00011233"/>
    </source>
</evidence>
<keyword evidence="5" id="KW-0812">Transmembrane</keyword>
<keyword evidence="6 11" id="KW-0732">Signal</keyword>
<evidence type="ECO:0000256" key="5">
    <source>
        <dbReference type="ARBA" id="ARBA00022692"/>
    </source>
</evidence>
<feature type="signal peptide" evidence="11">
    <location>
        <begin position="1"/>
        <end position="21"/>
    </location>
</feature>
<dbReference type="RefSeq" id="WP_066476083.1">
    <property type="nucleotide sequence ID" value="NZ_BCNT01000005.1"/>
</dbReference>